<evidence type="ECO:0000259" key="7">
    <source>
        <dbReference type="SMART" id="SM00014"/>
    </source>
</evidence>
<comment type="subcellular location">
    <subcellularLocation>
        <location evidence="1">Membrane</location>
        <topology evidence="1">Multi-pass membrane protein</topology>
    </subcellularLocation>
</comment>
<dbReference type="Gene3D" id="1.20.144.10">
    <property type="entry name" value="Phosphatidic acid phosphatase type 2/haloperoxidase"/>
    <property type="match status" value="1"/>
</dbReference>
<dbReference type="OrthoDB" id="10030083at2759"/>
<feature type="transmembrane region" description="Helical" evidence="6">
    <location>
        <begin position="207"/>
        <end position="225"/>
    </location>
</feature>
<dbReference type="SMART" id="SM00014">
    <property type="entry name" value="acidPPc"/>
    <property type="match status" value="1"/>
</dbReference>
<evidence type="ECO:0000256" key="5">
    <source>
        <dbReference type="ARBA" id="ARBA00023136"/>
    </source>
</evidence>
<dbReference type="PANTHER" id="PTHR10165">
    <property type="entry name" value="LIPID PHOSPHATE PHOSPHATASE"/>
    <property type="match status" value="1"/>
</dbReference>
<sequence>MGFADIYSLLKKWAVFDWILTGIFLGVGMYIEKIPFSEDFVAYINSDINNPKRTTTVSYPQLCIFLYGIGALITLFIWILHRRDYTISAILSSYYFSIAFTIFIGSILKHLVGRPRPDTMQVCGGDGSYLQCSTVLSGASLYDQFFSFPSGHASESMAAAIFIAHLITEIWPSGSMFAAMLKLAPIVWSLFVGASRIWDRAHHVDDVLAGFLLGGIIGFFTFRTFKIGVAVEQKKGGAAPTDTSASQFSAYV</sequence>
<dbReference type="AlphaFoldDB" id="A2F9V4"/>
<evidence type="ECO:0000256" key="4">
    <source>
        <dbReference type="ARBA" id="ARBA00022989"/>
    </source>
</evidence>
<reference evidence="8" key="2">
    <citation type="journal article" date="2007" name="Science">
        <title>Draft genome sequence of the sexually transmitted pathogen Trichomonas vaginalis.</title>
        <authorList>
            <person name="Carlton J.M."/>
            <person name="Hirt R.P."/>
            <person name="Silva J.C."/>
            <person name="Delcher A.L."/>
            <person name="Schatz M."/>
            <person name="Zhao Q."/>
            <person name="Wortman J.R."/>
            <person name="Bidwell S.L."/>
            <person name="Alsmark U.C.M."/>
            <person name="Besteiro S."/>
            <person name="Sicheritz-Ponten T."/>
            <person name="Noel C.J."/>
            <person name="Dacks J.B."/>
            <person name="Foster P.G."/>
            <person name="Simillion C."/>
            <person name="Van de Peer Y."/>
            <person name="Miranda-Saavedra D."/>
            <person name="Barton G.J."/>
            <person name="Westrop G.D."/>
            <person name="Mueller S."/>
            <person name="Dessi D."/>
            <person name="Fiori P.L."/>
            <person name="Ren Q."/>
            <person name="Paulsen I."/>
            <person name="Zhang H."/>
            <person name="Bastida-Corcuera F.D."/>
            <person name="Simoes-Barbosa A."/>
            <person name="Brown M.T."/>
            <person name="Hayes R.D."/>
            <person name="Mukherjee M."/>
            <person name="Okumura C.Y."/>
            <person name="Schneider R."/>
            <person name="Smith A.J."/>
            <person name="Vanacova S."/>
            <person name="Villalvazo M."/>
            <person name="Haas B.J."/>
            <person name="Pertea M."/>
            <person name="Feldblyum T.V."/>
            <person name="Utterback T.R."/>
            <person name="Shu C.L."/>
            <person name="Osoegawa K."/>
            <person name="de Jong P.J."/>
            <person name="Hrdy I."/>
            <person name="Horvathova L."/>
            <person name="Zubacova Z."/>
            <person name="Dolezal P."/>
            <person name="Malik S.B."/>
            <person name="Logsdon J.M. Jr."/>
            <person name="Henze K."/>
            <person name="Gupta A."/>
            <person name="Wang C.C."/>
            <person name="Dunne R.L."/>
            <person name="Upcroft J.A."/>
            <person name="Upcroft P."/>
            <person name="White O."/>
            <person name="Salzberg S.L."/>
            <person name="Tang P."/>
            <person name="Chiu C.-H."/>
            <person name="Lee Y.-S."/>
            <person name="Embley T.M."/>
            <person name="Coombs G.H."/>
            <person name="Mottram J.C."/>
            <person name="Tachezy J."/>
            <person name="Fraser-Liggett C.M."/>
            <person name="Johnson P.J."/>
        </authorList>
    </citation>
    <scope>NUCLEOTIDE SEQUENCE [LARGE SCALE GENOMIC DNA]</scope>
    <source>
        <strain evidence="8">G3</strain>
    </source>
</reference>
<evidence type="ECO:0000256" key="2">
    <source>
        <dbReference type="ARBA" id="ARBA00008816"/>
    </source>
</evidence>
<dbReference type="OMA" id="YREFDDN"/>
<dbReference type="GO" id="GO:0006644">
    <property type="term" value="P:phospholipid metabolic process"/>
    <property type="evidence" value="ECO:0000318"/>
    <property type="project" value="GO_Central"/>
</dbReference>
<keyword evidence="9" id="KW-1185">Reference proteome</keyword>
<name>A2F9V4_TRIV3</name>
<dbReference type="GO" id="GO:0016020">
    <property type="term" value="C:membrane"/>
    <property type="evidence" value="ECO:0000318"/>
    <property type="project" value="GO_Central"/>
</dbReference>
<dbReference type="InterPro" id="IPR036938">
    <property type="entry name" value="PAP2/HPO_sf"/>
</dbReference>
<dbReference type="eggNOG" id="KOG3030">
    <property type="taxonomic scope" value="Eukaryota"/>
</dbReference>
<keyword evidence="4 6" id="KW-1133">Transmembrane helix</keyword>
<dbReference type="FunFam" id="1.20.144.10:FF:000032">
    <property type="entry name" value="PAP2 superfamily protein"/>
    <property type="match status" value="1"/>
</dbReference>
<evidence type="ECO:0000256" key="3">
    <source>
        <dbReference type="ARBA" id="ARBA00022692"/>
    </source>
</evidence>
<gene>
    <name evidence="8" type="ORF">TVAG_018180</name>
</gene>
<dbReference type="PANTHER" id="PTHR10165:SF35">
    <property type="entry name" value="RE23632P"/>
    <property type="match status" value="1"/>
</dbReference>
<protein>
    <submittedName>
        <fullName evidence="8">PAP2 superfamily protein</fullName>
    </submittedName>
</protein>
<dbReference type="Proteomes" id="UP000001542">
    <property type="component" value="Unassembled WGS sequence"/>
</dbReference>
<dbReference type="VEuPathDB" id="TrichDB:TVAGG3_0506780"/>
<reference evidence="8" key="1">
    <citation type="submission" date="2006-10" db="EMBL/GenBank/DDBJ databases">
        <authorList>
            <person name="Amadeo P."/>
            <person name="Zhao Q."/>
            <person name="Wortman J."/>
            <person name="Fraser-Liggett C."/>
            <person name="Carlton J."/>
        </authorList>
    </citation>
    <scope>NUCLEOTIDE SEQUENCE</scope>
    <source>
        <strain evidence="8">G3</strain>
    </source>
</reference>
<accession>A2F9V4</accession>
<evidence type="ECO:0000256" key="6">
    <source>
        <dbReference type="SAM" id="Phobius"/>
    </source>
</evidence>
<feature type="transmembrane region" description="Helical" evidence="6">
    <location>
        <begin position="176"/>
        <end position="195"/>
    </location>
</feature>
<dbReference type="KEGG" id="tva:4756079"/>
<evidence type="ECO:0000256" key="1">
    <source>
        <dbReference type="ARBA" id="ARBA00004141"/>
    </source>
</evidence>
<keyword evidence="5 6" id="KW-0472">Membrane</keyword>
<dbReference type="SUPFAM" id="SSF48317">
    <property type="entry name" value="Acid phosphatase/Vanadium-dependent haloperoxidase"/>
    <property type="match status" value="1"/>
</dbReference>
<dbReference type="Pfam" id="PF01569">
    <property type="entry name" value="PAP2"/>
    <property type="match status" value="1"/>
</dbReference>
<dbReference type="GO" id="GO:0008195">
    <property type="term" value="F:phosphatidate phosphatase activity"/>
    <property type="evidence" value="ECO:0000318"/>
    <property type="project" value="GO_Central"/>
</dbReference>
<dbReference type="InterPro" id="IPR043216">
    <property type="entry name" value="PAP-like"/>
</dbReference>
<dbReference type="InterPro" id="IPR000326">
    <property type="entry name" value="PAP2/HPO"/>
</dbReference>
<dbReference type="SMR" id="A2F9V4"/>
<dbReference type="VEuPathDB" id="TrichDB:TVAG_018180"/>
<dbReference type="EMBL" id="DS113681">
    <property type="protein sequence ID" value="EAX98282.1"/>
    <property type="molecule type" value="Genomic_DNA"/>
</dbReference>
<feature type="domain" description="Phosphatidic acid phosphatase type 2/haloperoxidase" evidence="7">
    <location>
        <begin position="90"/>
        <end position="222"/>
    </location>
</feature>
<comment type="similarity">
    <text evidence="2">Belongs to the PA-phosphatase related phosphoesterase family.</text>
</comment>
<keyword evidence="3 6" id="KW-0812">Transmembrane</keyword>
<dbReference type="GO" id="GO:0046839">
    <property type="term" value="P:phospholipid dephosphorylation"/>
    <property type="evidence" value="ECO:0000318"/>
    <property type="project" value="GO_Central"/>
</dbReference>
<feature type="transmembrane region" description="Helical" evidence="6">
    <location>
        <begin position="12"/>
        <end position="31"/>
    </location>
</feature>
<proteinExistence type="inferred from homology"/>
<organism evidence="8 9">
    <name type="scientific">Trichomonas vaginalis (strain ATCC PRA-98 / G3)</name>
    <dbReference type="NCBI Taxonomy" id="412133"/>
    <lineage>
        <taxon>Eukaryota</taxon>
        <taxon>Metamonada</taxon>
        <taxon>Parabasalia</taxon>
        <taxon>Trichomonadida</taxon>
        <taxon>Trichomonadidae</taxon>
        <taxon>Trichomonas</taxon>
    </lineage>
</organism>
<dbReference type="RefSeq" id="XP_001311212.1">
    <property type="nucleotide sequence ID" value="XM_001311211.1"/>
</dbReference>
<dbReference type="STRING" id="5722.A2F9V4"/>
<dbReference type="InParanoid" id="A2F9V4"/>
<evidence type="ECO:0000313" key="9">
    <source>
        <dbReference type="Proteomes" id="UP000001542"/>
    </source>
</evidence>
<evidence type="ECO:0000313" key="8">
    <source>
        <dbReference type="EMBL" id="EAX98282.1"/>
    </source>
</evidence>
<feature type="transmembrane region" description="Helical" evidence="6">
    <location>
        <begin position="87"/>
        <end position="108"/>
    </location>
</feature>
<feature type="transmembrane region" description="Helical" evidence="6">
    <location>
        <begin position="59"/>
        <end position="80"/>
    </location>
</feature>